<evidence type="ECO:0000313" key="3">
    <source>
        <dbReference type="EMBL" id="GFH61718.1"/>
    </source>
</evidence>
<keyword evidence="1" id="KW-0175">Coiled coil</keyword>
<protein>
    <submittedName>
        <fullName evidence="3">Uncharacterized protein</fullName>
    </submittedName>
</protein>
<name>A0AAD3DC86_9STRA</name>
<keyword evidence="4" id="KW-1185">Reference proteome</keyword>
<sequence>MKFDNIALLACLLPFVSSFVVLRRNDVGRRMRQNQAHENQDAESQMKKKWEDLKNTERKIISQQQIWDTDAIQATEELAEKTLEAALEFVHMQEQIEAKHTEAVHSDFERAFQEENVLREFLAENSMTEEADSFLQDRLEAAELVEIHAVEEAKDSLHHLAELYNQEDVLQEALKELNSLKKWEGMKSIDDLYHSHNEQVTQSLEQLKDRKKDADEKLSKIEMLHKVEESIENMYLEDGSDVARVAEDLCQGIIQAALYFVNTQDEKVGERLVDKTIRILQDQKDDLKEEILTAALEYIRNVEHVEEDNVHLAHRLFQEAMQEDQIFENLMTTKYKDFMRPNSFRELEYHLKDVQEEEVQAIREEAHALRRLNEVCAEEELIKALLDEIRNRKTKKEKDDEEFWEHMKWNLS</sequence>
<accession>A0AAD3DC86</accession>
<evidence type="ECO:0000256" key="2">
    <source>
        <dbReference type="SAM" id="SignalP"/>
    </source>
</evidence>
<gene>
    <name evidence="3" type="ORF">CTEN210_18194</name>
</gene>
<dbReference type="Proteomes" id="UP001054902">
    <property type="component" value="Unassembled WGS sequence"/>
</dbReference>
<feature type="signal peptide" evidence="2">
    <location>
        <begin position="1"/>
        <end position="18"/>
    </location>
</feature>
<proteinExistence type="predicted"/>
<dbReference type="AlphaFoldDB" id="A0AAD3DC86"/>
<comment type="caution">
    <text evidence="3">The sequence shown here is derived from an EMBL/GenBank/DDBJ whole genome shotgun (WGS) entry which is preliminary data.</text>
</comment>
<feature type="chain" id="PRO_5042015250" evidence="2">
    <location>
        <begin position="19"/>
        <end position="412"/>
    </location>
</feature>
<feature type="coiled-coil region" evidence="1">
    <location>
        <begin position="160"/>
        <end position="224"/>
    </location>
</feature>
<keyword evidence="2" id="KW-0732">Signal</keyword>
<evidence type="ECO:0000256" key="1">
    <source>
        <dbReference type="SAM" id="Coils"/>
    </source>
</evidence>
<reference evidence="3 4" key="1">
    <citation type="journal article" date="2021" name="Sci. Rep.">
        <title>The genome of the diatom Chaetoceros tenuissimus carries an ancient integrated fragment of an extant virus.</title>
        <authorList>
            <person name="Hongo Y."/>
            <person name="Kimura K."/>
            <person name="Takaki Y."/>
            <person name="Yoshida Y."/>
            <person name="Baba S."/>
            <person name="Kobayashi G."/>
            <person name="Nagasaki K."/>
            <person name="Hano T."/>
            <person name="Tomaru Y."/>
        </authorList>
    </citation>
    <scope>NUCLEOTIDE SEQUENCE [LARGE SCALE GENOMIC DNA]</scope>
    <source>
        <strain evidence="3 4">NIES-3715</strain>
    </source>
</reference>
<evidence type="ECO:0000313" key="4">
    <source>
        <dbReference type="Proteomes" id="UP001054902"/>
    </source>
</evidence>
<dbReference type="EMBL" id="BLLK01000075">
    <property type="protein sequence ID" value="GFH61718.1"/>
    <property type="molecule type" value="Genomic_DNA"/>
</dbReference>
<organism evidence="3 4">
    <name type="scientific">Chaetoceros tenuissimus</name>
    <dbReference type="NCBI Taxonomy" id="426638"/>
    <lineage>
        <taxon>Eukaryota</taxon>
        <taxon>Sar</taxon>
        <taxon>Stramenopiles</taxon>
        <taxon>Ochrophyta</taxon>
        <taxon>Bacillariophyta</taxon>
        <taxon>Coscinodiscophyceae</taxon>
        <taxon>Chaetocerotophycidae</taxon>
        <taxon>Chaetocerotales</taxon>
        <taxon>Chaetocerotaceae</taxon>
        <taxon>Chaetoceros</taxon>
    </lineage>
</organism>